<feature type="signal peptide" evidence="1">
    <location>
        <begin position="1"/>
        <end position="31"/>
    </location>
</feature>
<dbReference type="EMBL" id="NMUH01001701">
    <property type="protein sequence ID" value="MQL94671.1"/>
    <property type="molecule type" value="Genomic_DNA"/>
</dbReference>
<protein>
    <recommendedName>
        <fullName evidence="4">Secreted protein</fullName>
    </recommendedName>
</protein>
<keyword evidence="3" id="KW-1185">Reference proteome</keyword>
<accession>A0A843VDN6</accession>
<dbReference type="Proteomes" id="UP000652761">
    <property type="component" value="Unassembled WGS sequence"/>
</dbReference>
<evidence type="ECO:0000256" key="1">
    <source>
        <dbReference type="SAM" id="SignalP"/>
    </source>
</evidence>
<evidence type="ECO:0000313" key="2">
    <source>
        <dbReference type="EMBL" id="MQL94671.1"/>
    </source>
</evidence>
<feature type="chain" id="PRO_5032917338" description="Secreted protein" evidence="1">
    <location>
        <begin position="32"/>
        <end position="120"/>
    </location>
</feature>
<gene>
    <name evidence="2" type="ORF">Taro_027344</name>
</gene>
<keyword evidence="1" id="KW-0732">Signal</keyword>
<name>A0A843VDN6_COLES</name>
<proteinExistence type="predicted"/>
<sequence>MRHVTHVTAPPVLQLFFVLLALCCVFRKGRPGCLGSPLMVDPLPSPQEFARCRCVVSSLFSPGSCFGVRCVKRAGTWRASPFVALFIGSRMEAQRGGGGGRDDDDLSRLGVQTDEFRGVM</sequence>
<dbReference type="AlphaFoldDB" id="A0A843VDN6"/>
<evidence type="ECO:0008006" key="4">
    <source>
        <dbReference type="Google" id="ProtNLM"/>
    </source>
</evidence>
<comment type="caution">
    <text evidence="2">The sequence shown here is derived from an EMBL/GenBank/DDBJ whole genome shotgun (WGS) entry which is preliminary data.</text>
</comment>
<organism evidence="2 3">
    <name type="scientific">Colocasia esculenta</name>
    <name type="common">Wild taro</name>
    <name type="synonym">Arum esculentum</name>
    <dbReference type="NCBI Taxonomy" id="4460"/>
    <lineage>
        <taxon>Eukaryota</taxon>
        <taxon>Viridiplantae</taxon>
        <taxon>Streptophyta</taxon>
        <taxon>Embryophyta</taxon>
        <taxon>Tracheophyta</taxon>
        <taxon>Spermatophyta</taxon>
        <taxon>Magnoliopsida</taxon>
        <taxon>Liliopsida</taxon>
        <taxon>Araceae</taxon>
        <taxon>Aroideae</taxon>
        <taxon>Colocasieae</taxon>
        <taxon>Colocasia</taxon>
    </lineage>
</organism>
<evidence type="ECO:0000313" key="3">
    <source>
        <dbReference type="Proteomes" id="UP000652761"/>
    </source>
</evidence>
<reference evidence="2" key="1">
    <citation type="submission" date="2017-07" db="EMBL/GenBank/DDBJ databases">
        <title>Taro Niue Genome Assembly and Annotation.</title>
        <authorList>
            <person name="Atibalentja N."/>
            <person name="Keating K."/>
            <person name="Fields C.J."/>
        </authorList>
    </citation>
    <scope>NUCLEOTIDE SEQUENCE</scope>
    <source>
        <strain evidence="2">Niue_2</strain>
        <tissue evidence="2">Leaf</tissue>
    </source>
</reference>